<protein>
    <submittedName>
        <fullName evidence="2">Methyltransferase domain-containing protein</fullName>
    </submittedName>
</protein>
<dbReference type="Pfam" id="PF02583">
    <property type="entry name" value="Trns_repr_metal"/>
    <property type="match status" value="1"/>
</dbReference>
<dbReference type="CDD" id="cd10158">
    <property type="entry name" value="CsoR-like_DUF156_1"/>
    <property type="match status" value="1"/>
</dbReference>
<keyword evidence="3" id="KW-1185">Reference proteome</keyword>
<feature type="domain" description="Methyltransferase" evidence="1">
    <location>
        <begin position="41"/>
        <end position="136"/>
    </location>
</feature>
<dbReference type="CDD" id="cd02440">
    <property type="entry name" value="AdoMet_MTases"/>
    <property type="match status" value="1"/>
</dbReference>
<accession>A0A346AYL9</accession>
<dbReference type="InterPro" id="IPR038390">
    <property type="entry name" value="Metal_Tscrpt_repr_sf"/>
</dbReference>
<dbReference type="RefSeq" id="WP_107196484.1">
    <property type="nucleotide sequence ID" value="NZ_CP029462.1"/>
</dbReference>
<keyword evidence="2" id="KW-0489">Methyltransferase</keyword>
<dbReference type="InterPro" id="IPR029063">
    <property type="entry name" value="SAM-dependent_MTases_sf"/>
</dbReference>
<dbReference type="EMBL" id="CP029462">
    <property type="protein sequence ID" value="AXL20962.1"/>
    <property type="molecule type" value="Genomic_DNA"/>
</dbReference>
<reference evidence="2 3" key="1">
    <citation type="submission" date="2018-05" db="EMBL/GenBank/DDBJ databases">
        <title>Complete genome sequence of Megasphaera sp. AJH120T, isolated from the ceca of a chicken.</title>
        <authorList>
            <person name="Maki J."/>
            <person name="Looft T."/>
        </authorList>
    </citation>
    <scope>NUCLEOTIDE SEQUENCE [LARGE SCALE GENOMIC DNA]</scope>
    <source>
        <strain evidence="2 3">AJH120</strain>
    </source>
</reference>
<dbReference type="GO" id="GO:0008168">
    <property type="term" value="F:methyltransferase activity"/>
    <property type="evidence" value="ECO:0007669"/>
    <property type="project" value="UniProtKB-KW"/>
</dbReference>
<keyword evidence="2" id="KW-0808">Transferase</keyword>
<dbReference type="AlphaFoldDB" id="A0A346AYL9"/>
<dbReference type="Pfam" id="PF13649">
    <property type="entry name" value="Methyltransf_25"/>
    <property type="match status" value="1"/>
</dbReference>
<name>A0A346AYL9_9FIRM</name>
<dbReference type="KEGG" id="meg:DKB62_04945"/>
<dbReference type="PANTHER" id="PTHR33677">
    <property type="entry name" value="TRANSCRIPTIONAL REPRESSOR FRMR-RELATED"/>
    <property type="match status" value="1"/>
</dbReference>
<dbReference type="InterPro" id="IPR003735">
    <property type="entry name" value="Metal_Tscrpt_repr"/>
</dbReference>
<evidence type="ECO:0000259" key="1">
    <source>
        <dbReference type="Pfam" id="PF13649"/>
    </source>
</evidence>
<dbReference type="GO" id="GO:0046872">
    <property type="term" value="F:metal ion binding"/>
    <property type="evidence" value="ECO:0007669"/>
    <property type="project" value="InterPro"/>
</dbReference>
<sequence>MDKEHIYFENYADTWDRDRKENPAKLQFLLKLAKIRAGASVLDAGCGTGVLLPYISRAVGEGGLVTGLDYSRQMLDKAREKFSDLPGLSLIEGDVLKYDLPEQAYDAVVCLNFYPHISSRSRDFVKKIRRALKDGGSLIVMHDMGRRQVNRIHDDRADRRLLPPADMLAADLVGRGFTLSATVDWDDLYFVSVTKADEFSYDPYGRGGAAAPAGSPHRSHTQKKAVVNRLARVGGHLEAIKRMVEDERDCSDVLVQLAAVDSAVVSVSKVILKDHIDHCLADAVRGNDLESVEKLKKAISIFVK</sequence>
<dbReference type="PANTHER" id="PTHR33677:SF3">
    <property type="entry name" value="COPPER-SENSING TRANSCRIPTIONAL REPRESSOR RICR"/>
    <property type="match status" value="1"/>
</dbReference>
<gene>
    <name evidence="2" type="ORF">DKB62_04945</name>
</gene>
<dbReference type="InterPro" id="IPR041698">
    <property type="entry name" value="Methyltransf_25"/>
</dbReference>
<dbReference type="Proteomes" id="UP000254337">
    <property type="component" value="Chromosome"/>
</dbReference>
<dbReference type="GO" id="GO:0045892">
    <property type="term" value="P:negative regulation of DNA-templated transcription"/>
    <property type="evidence" value="ECO:0007669"/>
    <property type="project" value="UniProtKB-ARBA"/>
</dbReference>
<dbReference type="Gene3D" id="1.20.58.1000">
    <property type="entry name" value="Metal-sensitive repressor, helix protomer"/>
    <property type="match status" value="1"/>
</dbReference>
<proteinExistence type="predicted"/>
<dbReference type="OrthoDB" id="9811244at2"/>
<dbReference type="GO" id="GO:0003677">
    <property type="term" value="F:DNA binding"/>
    <property type="evidence" value="ECO:0007669"/>
    <property type="project" value="InterPro"/>
</dbReference>
<dbReference type="GO" id="GO:0032259">
    <property type="term" value="P:methylation"/>
    <property type="evidence" value="ECO:0007669"/>
    <property type="project" value="UniProtKB-KW"/>
</dbReference>
<dbReference type="Gene3D" id="3.40.50.150">
    <property type="entry name" value="Vaccinia Virus protein VP39"/>
    <property type="match status" value="1"/>
</dbReference>
<evidence type="ECO:0000313" key="2">
    <source>
        <dbReference type="EMBL" id="AXL20962.1"/>
    </source>
</evidence>
<dbReference type="SUPFAM" id="SSF53335">
    <property type="entry name" value="S-adenosyl-L-methionine-dependent methyltransferases"/>
    <property type="match status" value="1"/>
</dbReference>
<evidence type="ECO:0000313" key="3">
    <source>
        <dbReference type="Proteomes" id="UP000254337"/>
    </source>
</evidence>
<organism evidence="2 3">
    <name type="scientific">Megasphaera stantonii</name>
    <dbReference type="NCBI Taxonomy" id="2144175"/>
    <lineage>
        <taxon>Bacteria</taxon>
        <taxon>Bacillati</taxon>
        <taxon>Bacillota</taxon>
        <taxon>Negativicutes</taxon>
        <taxon>Veillonellales</taxon>
        <taxon>Veillonellaceae</taxon>
        <taxon>Megasphaera</taxon>
    </lineage>
</organism>